<evidence type="ECO:0000256" key="1">
    <source>
        <dbReference type="ARBA" id="ARBA00004141"/>
    </source>
</evidence>
<keyword evidence="6" id="KW-0067">ATP-binding</keyword>
<keyword evidence="8 9" id="KW-0472">Membrane</keyword>
<dbReference type="InterPro" id="IPR027417">
    <property type="entry name" value="P-loop_NTPase"/>
</dbReference>
<evidence type="ECO:0000256" key="2">
    <source>
        <dbReference type="ARBA" id="ARBA00005814"/>
    </source>
</evidence>
<name>A0A9J6DPN6_RHIMP</name>
<dbReference type="SMART" id="SM00382">
    <property type="entry name" value="AAA"/>
    <property type="match status" value="1"/>
</dbReference>
<dbReference type="GO" id="GO:0005886">
    <property type="term" value="C:plasma membrane"/>
    <property type="evidence" value="ECO:0007669"/>
    <property type="project" value="TreeGrafter"/>
</dbReference>
<dbReference type="Proteomes" id="UP000821866">
    <property type="component" value="Chromosome 6"/>
</dbReference>
<dbReference type="GO" id="GO:0140359">
    <property type="term" value="F:ABC-type transporter activity"/>
    <property type="evidence" value="ECO:0007669"/>
    <property type="project" value="InterPro"/>
</dbReference>
<dbReference type="PANTHER" id="PTHR48041:SF78">
    <property type="entry name" value="ABC TRANSPORTER EXPRESSED IN TRACHEA, ISOFORM A"/>
    <property type="match status" value="1"/>
</dbReference>
<evidence type="ECO:0000313" key="12">
    <source>
        <dbReference type="Proteomes" id="UP000821866"/>
    </source>
</evidence>
<reference evidence="11" key="2">
    <citation type="submission" date="2021-09" db="EMBL/GenBank/DDBJ databases">
        <authorList>
            <person name="Jia N."/>
            <person name="Wang J."/>
            <person name="Shi W."/>
            <person name="Du L."/>
            <person name="Sun Y."/>
            <person name="Zhan W."/>
            <person name="Jiang J."/>
            <person name="Wang Q."/>
            <person name="Zhang B."/>
            <person name="Ji P."/>
            <person name="Sakyi L.B."/>
            <person name="Cui X."/>
            <person name="Yuan T."/>
            <person name="Jiang B."/>
            <person name="Yang W."/>
            <person name="Lam T.T.-Y."/>
            <person name="Chang Q."/>
            <person name="Ding S."/>
            <person name="Wang X."/>
            <person name="Zhu J."/>
            <person name="Ruan X."/>
            <person name="Zhao L."/>
            <person name="Wei J."/>
            <person name="Que T."/>
            <person name="Du C."/>
            <person name="Cheng J."/>
            <person name="Dai P."/>
            <person name="Han X."/>
            <person name="Huang E."/>
            <person name="Gao Y."/>
            <person name="Liu J."/>
            <person name="Shao H."/>
            <person name="Ye R."/>
            <person name="Li L."/>
            <person name="Wei W."/>
            <person name="Wang X."/>
            <person name="Wang C."/>
            <person name="Huo Q."/>
            <person name="Li W."/>
            <person name="Guo W."/>
            <person name="Chen H."/>
            <person name="Chen S."/>
            <person name="Zhou L."/>
            <person name="Zhou L."/>
            <person name="Ni X."/>
            <person name="Tian J."/>
            <person name="Zhou Y."/>
            <person name="Sheng Y."/>
            <person name="Liu T."/>
            <person name="Pan Y."/>
            <person name="Xia L."/>
            <person name="Li J."/>
            <person name="Zhao F."/>
            <person name="Cao W."/>
        </authorList>
    </citation>
    <scope>NUCLEOTIDE SEQUENCE</scope>
    <source>
        <strain evidence="11">Rmic-2018</strain>
        <tissue evidence="11">Larvae</tissue>
    </source>
</reference>
<dbReference type="InterPro" id="IPR013525">
    <property type="entry name" value="ABC2_TM"/>
</dbReference>
<evidence type="ECO:0000256" key="7">
    <source>
        <dbReference type="ARBA" id="ARBA00022989"/>
    </source>
</evidence>
<evidence type="ECO:0000313" key="11">
    <source>
        <dbReference type="EMBL" id="KAH8023910.1"/>
    </source>
</evidence>
<keyword evidence="4 9" id="KW-0812">Transmembrane</keyword>
<dbReference type="PANTHER" id="PTHR48041">
    <property type="entry name" value="ABC TRANSPORTER G FAMILY MEMBER 28"/>
    <property type="match status" value="1"/>
</dbReference>
<dbReference type="InterPro" id="IPR017871">
    <property type="entry name" value="ABC_transporter-like_CS"/>
</dbReference>
<sequence length="529" mass="58196">MCVTLGGDKVQNAKRRAGATTVTSSQSVGNPFLSIVLHWKRELLSRLYGKASPGTLTAVMGPSGAGKTTLLNILAGHVHKDYEGEVHVNGYLRSVELFNMQSCYVMQDDCLLQELTVREAIALSLELRTSTIRGENIALLVTEVMEQWGLDECADTLTRSLSGGERKRLAISQELIGNSPVILLDEPTSGLDSSSALRCVKVLKSLAASGRTVLCSIHNPSARLFSQFDNLYMLSEGKCIYNGSVAQLPPFLESLESHKFHCPVHSSPSDLITEIAFGEHGEMTTKLSSLFIPDDIPVNSENTSESSSLTSYGGRIMSDKATCIGRMLACMFFALMLSVIYYDSGNKVSQIRETIMMYIVAMLMLLFAYAGANVLTYPLEINVLLREQRNCWYSPGLYFVSRALSELPMTVAVMLCLPAATPSFLFCGFFVRPRHLFPAIRWLTYTSHLYYVHRGIMYALYGDRRGELTCGEDVDADVLCVPVGGDTVLDIIDAADVDLLACAAAVLGIDILLKVVAFALLKWRLRRKQ</sequence>
<dbReference type="VEuPathDB" id="VectorBase:LOC119172639"/>
<dbReference type="PROSITE" id="PS00211">
    <property type="entry name" value="ABC_TRANSPORTER_1"/>
    <property type="match status" value="1"/>
</dbReference>
<proteinExistence type="inferred from homology"/>
<feature type="transmembrane region" description="Helical" evidence="9">
    <location>
        <begin position="497"/>
        <end position="521"/>
    </location>
</feature>
<feature type="transmembrane region" description="Helical" evidence="9">
    <location>
        <begin position="324"/>
        <end position="343"/>
    </location>
</feature>
<feature type="transmembrane region" description="Helical" evidence="9">
    <location>
        <begin position="407"/>
        <end position="430"/>
    </location>
</feature>
<feature type="transmembrane region" description="Helical" evidence="9">
    <location>
        <begin position="355"/>
        <end position="375"/>
    </location>
</feature>
<dbReference type="PROSITE" id="PS50893">
    <property type="entry name" value="ABC_TRANSPORTER_2"/>
    <property type="match status" value="1"/>
</dbReference>
<dbReference type="EMBL" id="JABSTU010000008">
    <property type="protein sequence ID" value="KAH8023910.1"/>
    <property type="molecule type" value="Genomic_DNA"/>
</dbReference>
<evidence type="ECO:0000256" key="4">
    <source>
        <dbReference type="ARBA" id="ARBA00022692"/>
    </source>
</evidence>
<dbReference type="AlphaFoldDB" id="A0A9J6DPN6"/>
<evidence type="ECO:0000256" key="3">
    <source>
        <dbReference type="ARBA" id="ARBA00022448"/>
    </source>
</evidence>
<keyword evidence="12" id="KW-1185">Reference proteome</keyword>
<comment type="similarity">
    <text evidence="2">Belongs to the ABC transporter superfamily. ABCG family. Eye pigment precursor importer (TC 3.A.1.204) subfamily.</text>
</comment>
<keyword evidence="5" id="KW-0547">Nucleotide-binding</keyword>
<evidence type="ECO:0000256" key="8">
    <source>
        <dbReference type="ARBA" id="ARBA00023136"/>
    </source>
</evidence>
<dbReference type="GO" id="GO:0005524">
    <property type="term" value="F:ATP binding"/>
    <property type="evidence" value="ECO:0007669"/>
    <property type="project" value="UniProtKB-KW"/>
</dbReference>
<dbReference type="InterPro" id="IPR003593">
    <property type="entry name" value="AAA+_ATPase"/>
</dbReference>
<dbReference type="SUPFAM" id="SSF52540">
    <property type="entry name" value="P-loop containing nucleoside triphosphate hydrolases"/>
    <property type="match status" value="1"/>
</dbReference>
<dbReference type="Gene3D" id="3.40.50.300">
    <property type="entry name" value="P-loop containing nucleotide triphosphate hydrolases"/>
    <property type="match status" value="1"/>
</dbReference>
<dbReference type="InterPro" id="IPR003439">
    <property type="entry name" value="ABC_transporter-like_ATP-bd"/>
</dbReference>
<keyword evidence="3" id="KW-0813">Transport</keyword>
<dbReference type="Pfam" id="PF01061">
    <property type="entry name" value="ABC2_membrane"/>
    <property type="match status" value="1"/>
</dbReference>
<gene>
    <name evidence="11" type="ORF">HPB51_019147</name>
</gene>
<dbReference type="Pfam" id="PF00005">
    <property type="entry name" value="ABC_tran"/>
    <property type="match status" value="1"/>
</dbReference>
<evidence type="ECO:0000259" key="10">
    <source>
        <dbReference type="PROSITE" id="PS50893"/>
    </source>
</evidence>
<feature type="domain" description="ABC transporter" evidence="10">
    <location>
        <begin position="23"/>
        <end position="261"/>
    </location>
</feature>
<accession>A0A9J6DPN6</accession>
<evidence type="ECO:0000256" key="9">
    <source>
        <dbReference type="SAM" id="Phobius"/>
    </source>
</evidence>
<reference evidence="11" key="1">
    <citation type="journal article" date="2020" name="Cell">
        <title>Large-Scale Comparative Analyses of Tick Genomes Elucidate Their Genetic Diversity and Vector Capacities.</title>
        <authorList>
            <consortium name="Tick Genome and Microbiome Consortium (TIGMIC)"/>
            <person name="Jia N."/>
            <person name="Wang J."/>
            <person name="Shi W."/>
            <person name="Du L."/>
            <person name="Sun Y."/>
            <person name="Zhan W."/>
            <person name="Jiang J.F."/>
            <person name="Wang Q."/>
            <person name="Zhang B."/>
            <person name="Ji P."/>
            <person name="Bell-Sakyi L."/>
            <person name="Cui X.M."/>
            <person name="Yuan T.T."/>
            <person name="Jiang B.G."/>
            <person name="Yang W.F."/>
            <person name="Lam T.T."/>
            <person name="Chang Q.C."/>
            <person name="Ding S.J."/>
            <person name="Wang X.J."/>
            <person name="Zhu J.G."/>
            <person name="Ruan X.D."/>
            <person name="Zhao L."/>
            <person name="Wei J.T."/>
            <person name="Ye R.Z."/>
            <person name="Que T.C."/>
            <person name="Du C.H."/>
            <person name="Zhou Y.H."/>
            <person name="Cheng J.X."/>
            <person name="Dai P.F."/>
            <person name="Guo W.B."/>
            <person name="Han X.H."/>
            <person name="Huang E.J."/>
            <person name="Li L.F."/>
            <person name="Wei W."/>
            <person name="Gao Y.C."/>
            <person name="Liu J.Z."/>
            <person name="Shao H.Z."/>
            <person name="Wang X."/>
            <person name="Wang C.C."/>
            <person name="Yang T.C."/>
            <person name="Huo Q.B."/>
            <person name="Li W."/>
            <person name="Chen H.Y."/>
            <person name="Chen S.E."/>
            <person name="Zhou L.G."/>
            <person name="Ni X.B."/>
            <person name="Tian J.H."/>
            <person name="Sheng Y."/>
            <person name="Liu T."/>
            <person name="Pan Y.S."/>
            <person name="Xia L.Y."/>
            <person name="Li J."/>
            <person name="Zhao F."/>
            <person name="Cao W.C."/>
        </authorList>
    </citation>
    <scope>NUCLEOTIDE SEQUENCE</scope>
    <source>
        <strain evidence="11">Rmic-2018</strain>
    </source>
</reference>
<evidence type="ECO:0000256" key="5">
    <source>
        <dbReference type="ARBA" id="ARBA00022741"/>
    </source>
</evidence>
<comment type="subcellular location">
    <subcellularLocation>
        <location evidence="1">Membrane</location>
        <topology evidence="1">Multi-pass membrane protein</topology>
    </subcellularLocation>
</comment>
<dbReference type="GO" id="GO:0016887">
    <property type="term" value="F:ATP hydrolysis activity"/>
    <property type="evidence" value="ECO:0007669"/>
    <property type="project" value="InterPro"/>
</dbReference>
<organism evidence="11 12">
    <name type="scientific">Rhipicephalus microplus</name>
    <name type="common">Cattle tick</name>
    <name type="synonym">Boophilus microplus</name>
    <dbReference type="NCBI Taxonomy" id="6941"/>
    <lineage>
        <taxon>Eukaryota</taxon>
        <taxon>Metazoa</taxon>
        <taxon>Ecdysozoa</taxon>
        <taxon>Arthropoda</taxon>
        <taxon>Chelicerata</taxon>
        <taxon>Arachnida</taxon>
        <taxon>Acari</taxon>
        <taxon>Parasitiformes</taxon>
        <taxon>Ixodida</taxon>
        <taxon>Ixodoidea</taxon>
        <taxon>Ixodidae</taxon>
        <taxon>Rhipicephalinae</taxon>
        <taxon>Rhipicephalus</taxon>
        <taxon>Boophilus</taxon>
    </lineage>
</organism>
<evidence type="ECO:0000256" key="6">
    <source>
        <dbReference type="ARBA" id="ARBA00022840"/>
    </source>
</evidence>
<protein>
    <recommendedName>
        <fullName evidence="10">ABC transporter domain-containing protein</fullName>
    </recommendedName>
</protein>
<dbReference type="InterPro" id="IPR050352">
    <property type="entry name" value="ABCG_transporters"/>
</dbReference>
<dbReference type="FunFam" id="3.40.50.300:FF:001077">
    <property type="entry name" value="Uncharacterized protein, isoform A"/>
    <property type="match status" value="1"/>
</dbReference>
<keyword evidence="7 9" id="KW-1133">Transmembrane helix</keyword>
<comment type="caution">
    <text evidence="11">The sequence shown here is derived from an EMBL/GenBank/DDBJ whole genome shotgun (WGS) entry which is preliminary data.</text>
</comment>